<proteinExistence type="inferred from homology"/>
<evidence type="ECO:0000256" key="2">
    <source>
        <dbReference type="ARBA" id="ARBA00024438"/>
    </source>
</evidence>
<evidence type="ECO:0000313" key="6">
    <source>
        <dbReference type="Proteomes" id="UP000002892"/>
    </source>
</evidence>
<dbReference type="InterPro" id="IPR041916">
    <property type="entry name" value="Anti_sigma_zinc_sf"/>
</dbReference>
<dbReference type="AlphaFoldDB" id="I4DAH6"/>
<feature type="domain" description="Putative zinc-finger" evidence="4">
    <location>
        <begin position="3"/>
        <end position="37"/>
    </location>
</feature>
<dbReference type="eggNOG" id="COG5662">
    <property type="taxonomic scope" value="Bacteria"/>
</dbReference>
<dbReference type="Pfam" id="PF13490">
    <property type="entry name" value="zf-HC2"/>
    <property type="match status" value="1"/>
</dbReference>
<feature type="transmembrane region" description="Helical" evidence="3">
    <location>
        <begin position="87"/>
        <end position="112"/>
    </location>
</feature>
<dbReference type="InterPro" id="IPR027383">
    <property type="entry name" value="Znf_put"/>
</dbReference>
<dbReference type="EMBL" id="CP003639">
    <property type="protein sequence ID" value="AFM42800.1"/>
    <property type="molecule type" value="Genomic_DNA"/>
</dbReference>
<evidence type="ECO:0000256" key="3">
    <source>
        <dbReference type="SAM" id="Phobius"/>
    </source>
</evidence>
<protein>
    <recommendedName>
        <fullName evidence="2">Anti-sigma-W factor RsiW</fullName>
    </recommendedName>
</protein>
<name>I4DAH6_DESAJ</name>
<dbReference type="OrthoDB" id="1805316at2"/>
<dbReference type="RefSeq" id="WP_014828787.1">
    <property type="nucleotide sequence ID" value="NC_018068.1"/>
</dbReference>
<keyword evidence="3" id="KW-1133">Transmembrane helix</keyword>
<dbReference type="Gene3D" id="1.10.10.1320">
    <property type="entry name" value="Anti-sigma factor, zinc-finger domain"/>
    <property type="match status" value="1"/>
</dbReference>
<dbReference type="STRING" id="646529.Desaci_3925"/>
<gene>
    <name evidence="5" type="ordered locus">Desaci_3925</name>
</gene>
<reference evidence="5 6" key="1">
    <citation type="journal article" date="2012" name="J. Bacteriol.">
        <title>Complete genome sequences of Desulfosporosinus orientis DSM765T, Desulfosporosinus youngiae DSM17734T, Desulfosporosinus meridiei DSM13257T, and Desulfosporosinus acidiphilus DSM22704T.</title>
        <authorList>
            <person name="Pester M."/>
            <person name="Brambilla E."/>
            <person name="Alazard D."/>
            <person name="Rattei T."/>
            <person name="Weinmaier T."/>
            <person name="Han J."/>
            <person name="Lucas S."/>
            <person name="Lapidus A."/>
            <person name="Cheng J.F."/>
            <person name="Goodwin L."/>
            <person name="Pitluck S."/>
            <person name="Peters L."/>
            <person name="Ovchinnikova G."/>
            <person name="Teshima H."/>
            <person name="Detter J.C."/>
            <person name="Han C.S."/>
            <person name="Tapia R."/>
            <person name="Land M.L."/>
            <person name="Hauser L."/>
            <person name="Kyrpides N.C."/>
            <person name="Ivanova N.N."/>
            <person name="Pagani I."/>
            <person name="Huntmann M."/>
            <person name="Wei C.L."/>
            <person name="Davenport K.W."/>
            <person name="Daligault H."/>
            <person name="Chain P.S."/>
            <person name="Chen A."/>
            <person name="Mavromatis K."/>
            <person name="Markowitz V."/>
            <person name="Szeto E."/>
            <person name="Mikhailova N."/>
            <person name="Pati A."/>
            <person name="Wagner M."/>
            <person name="Woyke T."/>
            <person name="Ollivier B."/>
            <person name="Klenk H.P."/>
            <person name="Spring S."/>
            <person name="Loy A."/>
        </authorList>
    </citation>
    <scope>NUCLEOTIDE SEQUENCE [LARGE SCALE GENOMIC DNA]</scope>
    <source>
        <strain evidence="6">DSM 22704 / JCM 16185 / SJ4</strain>
    </source>
</reference>
<keyword evidence="3" id="KW-0472">Membrane</keyword>
<keyword evidence="6" id="KW-1185">Reference proteome</keyword>
<dbReference type="Proteomes" id="UP000002892">
    <property type="component" value="Chromosome"/>
</dbReference>
<evidence type="ECO:0000256" key="1">
    <source>
        <dbReference type="ARBA" id="ARBA00024353"/>
    </source>
</evidence>
<organism evidence="5 6">
    <name type="scientific">Desulfosporosinus acidiphilus (strain DSM 22704 / JCM 16185 / SJ4)</name>
    <dbReference type="NCBI Taxonomy" id="646529"/>
    <lineage>
        <taxon>Bacteria</taxon>
        <taxon>Bacillati</taxon>
        <taxon>Bacillota</taxon>
        <taxon>Clostridia</taxon>
        <taxon>Eubacteriales</taxon>
        <taxon>Desulfitobacteriaceae</taxon>
        <taxon>Desulfosporosinus</taxon>
    </lineage>
</organism>
<keyword evidence="3" id="KW-0812">Transmembrane</keyword>
<evidence type="ECO:0000259" key="4">
    <source>
        <dbReference type="Pfam" id="PF13490"/>
    </source>
</evidence>
<sequence length="166" mass="19062">MECLQCMERISEYLDRELSTSEYQDMQAHLDECTDCRNTMNELTLLREATKLSIESIPVPLDLTDKIIMSILAEKHRTAKNQWFTSILLILLASPLLIVLTHTFFSVFYLIYATGTVFWRSLMTLLTVVSPWLMLSLGILSVIGITMGTLVIKNLISDFEFNEVFQ</sequence>
<comment type="similarity">
    <text evidence="1">Belongs to the zinc-associated anti-sigma factor (ZAS) superfamily. Anti-sigma-W factor family.</text>
</comment>
<accession>I4DAH6</accession>
<dbReference type="HOGENOM" id="CLU_1600040_0_0_9"/>
<dbReference type="KEGG" id="dai:Desaci_3925"/>
<evidence type="ECO:0000313" key="5">
    <source>
        <dbReference type="EMBL" id="AFM42800.1"/>
    </source>
</evidence>
<feature type="transmembrane region" description="Helical" evidence="3">
    <location>
        <begin position="132"/>
        <end position="152"/>
    </location>
</feature>